<organism evidence="1 2">
    <name type="scientific">Halohasta litorea</name>
    <dbReference type="NCBI Taxonomy" id="869891"/>
    <lineage>
        <taxon>Archaea</taxon>
        <taxon>Methanobacteriati</taxon>
        <taxon>Methanobacteriota</taxon>
        <taxon>Stenosarchaea group</taxon>
        <taxon>Halobacteria</taxon>
        <taxon>Halobacteriales</taxon>
        <taxon>Haloferacaceae</taxon>
        <taxon>Halohasta</taxon>
    </lineage>
</organism>
<comment type="caution">
    <text evidence="1">The sequence shown here is derived from an EMBL/GenBank/DDBJ whole genome shotgun (WGS) entry which is preliminary data.</text>
</comment>
<name>A0ABD6DA44_9EURY</name>
<reference evidence="1 2" key="1">
    <citation type="journal article" date="2019" name="Int. J. Syst. Evol. Microbiol.">
        <title>The Global Catalogue of Microorganisms (GCM) 10K type strain sequencing project: providing services to taxonomists for standard genome sequencing and annotation.</title>
        <authorList>
            <consortium name="The Broad Institute Genomics Platform"/>
            <consortium name="The Broad Institute Genome Sequencing Center for Infectious Disease"/>
            <person name="Wu L."/>
            <person name="Ma J."/>
        </authorList>
    </citation>
    <scope>NUCLEOTIDE SEQUENCE [LARGE SCALE GENOMIC DNA]</scope>
    <source>
        <strain evidence="1 2">CGMCC 1.10593</strain>
    </source>
</reference>
<dbReference type="EMBL" id="JBHUDM010000002">
    <property type="protein sequence ID" value="MFD1642170.1"/>
    <property type="molecule type" value="Genomic_DNA"/>
</dbReference>
<dbReference type="RefSeq" id="WP_379827252.1">
    <property type="nucleotide sequence ID" value="NZ_JBHUDM010000002.1"/>
</dbReference>
<keyword evidence="2" id="KW-1185">Reference proteome</keyword>
<dbReference type="AlphaFoldDB" id="A0ABD6DA44"/>
<protein>
    <submittedName>
        <fullName evidence="1">Uncharacterized protein</fullName>
    </submittedName>
</protein>
<proteinExistence type="predicted"/>
<sequence length="22" mass="2327">MAIFFTVLMVGSMVAYGAASFI</sequence>
<evidence type="ECO:0000313" key="1">
    <source>
        <dbReference type="EMBL" id="MFD1642170.1"/>
    </source>
</evidence>
<gene>
    <name evidence="1" type="ORF">ACFSBW_09835</name>
</gene>
<accession>A0ABD6DA44</accession>
<dbReference type="Proteomes" id="UP001597052">
    <property type="component" value="Unassembled WGS sequence"/>
</dbReference>
<evidence type="ECO:0000313" key="2">
    <source>
        <dbReference type="Proteomes" id="UP001597052"/>
    </source>
</evidence>